<evidence type="ECO:0000256" key="5">
    <source>
        <dbReference type="ARBA" id="ARBA00023002"/>
    </source>
</evidence>
<dbReference type="SUPFAM" id="SSF56645">
    <property type="entry name" value="Acyl-CoA dehydrogenase NM domain-like"/>
    <property type="match status" value="1"/>
</dbReference>
<organism evidence="7 8">
    <name type="scientific">Blastococcus tunisiensis</name>
    <dbReference type="NCBI Taxonomy" id="1798228"/>
    <lineage>
        <taxon>Bacteria</taxon>
        <taxon>Bacillati</taxon>
        <taxon>Actinomycetota</taxon>
        <taxon>Actinomycetes</taxon>
        <taxon>Geodermatophilales</taxon>
        <taxon>Geodermatophilaceae</taxon>
        <taxon>Blastococcus</taxon>
    </lineage>
</organism>
<sequence length="350" mass="36848">MLERGWSADLLRDAAAQGWFSLAVPEEVGGLGIALGELAPVFVALGEHLVPGPLLENVLLPALFADTAVGERLVATVERGGVLAMADPGISCAWSAEVGRVRLTDRGLSGSIGLVRFAAQADLLLVVADAPDGPHVCLVEPGAAGLFVEELDSADPGSRFARVTFDECPAGQPLAAGAAATELVGRLRAWARLLLACELAGIARHLLTITLDYVQQRKQFGRVIGSYQVVQHTLATMHASTSSLHNLCLSAAADAGDQVGRELEVTAAAAKAYASETARQVSEDALQMHGGIGFTAEHELHWYYKRALAARTWYGDERELELEIGRLLILGPDAVPPQNGGLRQPAGATS</sequence>
<dbReference type="InterPro" id="IPR036250">
    <property type="entry name" value="AcylCo_DH-like_C"/>
</dbReference>
<dbReference type="Gene3D" id="1.20.140.10">
    <property type="entry name" value="Butyryl-CoA Dehydrogenase, subunit A, domain 3"/>
    <property type="match status" value="1"/>
</dbReference>
<keyword evidence="4" id="KW-0274">FAD</keyword>
<dbReference type="EMBL" id="FOND01000022">
    <property type="protein sequence ID" value="SFF68274.1"/>
    <property type="molecule type" value="Genomic_DNA"/>
</dbReference>
<evidence type="ECO:0000256" key="4">
    <source>
        <dbReference type="ARBA" id="ARBA00022827"/>
    </source>
</evidence>
<dbReference type="PANTHER" id="PTHR43884:SF20">
    <property type="entry name" value="ACYL-COA DEHYDROGENASE FADE28"/>
    <property type="match status" value="1"/>
</dbReference>
<keyword evidence="3" id="KW-0285">Flavoprotein</keyword>
<dbReference type="GO" id="GO:0050660">
    <property type="term" value="F:flavin adenine dinucleotide binding"/>
    <property type="evidence" value="ECO:0007669"/>
    <property type="project" value="InterPro"/>
</dbReference>
<evidence type="ECO:0000256" key="1">
    <source>
        <dbReference type="ARBA" id="ARBA00001974"/>
    </source>
</evidence>
<dbReference type="GO" id="GO:0003995">
    <property type="term" value="F:acyl-CoA dehydrogenase activity"/>
    <property type="evidence" value="ECO:0007669"/>
    <property type="project" value="TreeGrafter"/>
</dbReference>
<keyword evidence="5" id="KW-0560">Oxidoreductase</keyword>
<evidence type="ECO:0000256" key="2">
    <source>
        <dbReference type="ARBA" id="ARBA00009347"/>
    </source>
</evidence>
<dbReference type="SUPFAM" id="SSF47203">
    <property type="entry name" value="Acyl-CoA dehydrogenase C-terminal domain-like"/>
    <property type="match status" value="1"/>
</dbReference>
<feature type="domain" description="Acyl-CoA dehydrogenase/oxidase C-terminal" evidence="6">
    <location>
        <begin position="190"/>
        <end position="317"/>
    </location>
</feature>
<evidence type="ECO:0000259" key="6">
    <source>
        <dbReference type="Pfam" id="PF00441"/>
    </source>
</evidence>
<dbReference type="Gene3D" id="2.40.110.10">
    <property type="entry name" value="Butyryl-CoA Dehydrogenase, subunit A, domain 2"/>
    <property type="match status" value="1"/>
</dbReference>
<comment type="similarity">
    <text evidence="2">Belongs to the acyl-CoA dehydrogenase family.</text>
</comment>
<dbReference type="Proteomes" id="UP000198589">
    <property type="component" value="Unassembled WGS sequence"/>
</dbReference>
<dbReference type="Pfam" id="PF00441">
    <property type="entry name" value="Acyl-CoA_dh_1"/>
    <property type="match status" value="1"/>
</dbReference>
<dbReference type="InterPro" id="IPR009075">
    <property type="entry name" value="AcylCo_DH/oxidase_C"/>
</dbReference>
<evidence type="ECO:0000256" key="3">
    <source>
        <dbReference type="ARBA" id="ARBA00022630"/>
    </source>
</evidence>
<keyword evidence="8" id="KW-1185">Reference proteome</keyword>
<comment type="cofactor">
    <cofactor evidence="1">
        <name>FAD</name>
        <dbReference type="ChEBI" id="CHEBI:57692"/>
    </cofactor>
</comment>
<dbReference type="InterPro" id="IPR009100">
    <property type="entry name" value="AcylCoA_DH/oxidase_NM_dom_sf"/>
</dbReference>
<dbReference type="InterPro" id="IPR046373">
    <property type="entry name" value="Acyl-CoA_Oxase/DH_mid-dom_sf"/>
</dbReference>
<dbReference type="STRING" id="1798228.SAMN05216574_12263"/>
<evidence type="ECO:0000313" key="8">
    <source>
        <dbReference type="Proteomes" id="UP000198589"/>
    </source>
</evidence>
<gene>
    <name evidence="7" type="ORF">SAMN05216574_12263</name>
</gene>
<dbReference type="Gene3D" id="1.10.540.10">
    <property type="entry name" value="Acyl-CoA dehydrogenase/oxidase, N-terminal domain"/>
    <property type="match status" value="1"/>
</dbReference>
<proteinExistence type="inferred from homology"/>
<dbReference type="PANTHER" id="PTHR43884">
    <property type="entry name" value="ACYL-COA DEHYDROGENASE"/>
    <property type="match status" value="1"/>
</dbReference>
<evidence type="ECO:0000313" key="7">
    <source>
        <dbReference type="EMBL" id="SFF68274.1"/>
    </source>
</evidence>
<reference evidence="8" key="1">
    <citation type="submission" date="2016-10" db="EMBL/GenBank/DDBJ databases">
        <authorList>
            <person name="Varghese N."/>
            <person name="Submissions S."/>
        </authorList>
    </citation>
    <scope>NUCLEOTIDE SEQUENCE [LARGE SCALE GENOMIC DNA]</scope>
    <source>
        <strain evidence="8">DSM 46838</strain>
    </source>
</reference>
<protein>
    <submittedName>
        <fullName evidence="7">Acyl-CoA dehydrogenase</fullName>
    </submittedName>
</protein>
<name>A0A1I2KMS2_9ACTN</name>
<dbReference type="InterPro" id="IPR037069">
    <property type="entry name" value="AcylCoA_DH/ox_N_sf"/>
</dbReference>
<dbReference type="AlphaFoldDB" id="A0A1I2KMS2"/>
<accession>A0A1I2KMS2</accession>